<accession>A0ABQ7SQX4</accession>
<sequence length="338" mass="37829">MQEILTFIHSQGDPKPAKTIPNWVRSPWLEHIYFEKTLQETSGPRLLTTHLPYPVLASALKKGQPKVIYLARHPKDVVVSYYHFCRMAKFFPDPGSFDEFLQSFLDGTVHYGSWFDHVKGWLSCRGELSISYLTYEELHQDLEGSVERLCTFLGCPMKPDLMDSIRKNCSFASMSQNDMVNGALVPQEIMDTSKSQFMRKAPRHLRIPHTSQWLSGSGEALQVGRAAVLSEAPKAPGRRDDAGTTWEEAWAPPFAISFHRSGADGGQAIGPLLRLGFVAGVAQRPPDLLEFSPEVPVDPEVDKAVEEAAADGEPQGYEFDPFVDSFAGESWEWDGRRA</sequence>
<reference evidence="5 6" key="1">
    <citation type="journal article" date="2022" name="Gigascience">
        <title>A chromosome-level genome assembly and annotation of the desert horned lizard, Phrynosoma platyrhinos, provides insight into chromosomal rearrangements among reptiles.</title>
        <authorList>
            <person name="Koochekian N."/>
            <person name="Ascanio A."/>
            <person name="Farleigh K."/>
            <person name="Card D.C."/>
            <person name="Schield D.R."/>
            <person name="Castoe T.A."/>
            <person name="Jezkova T."/>
        </authorList>
    </citation>
    <scope>NUCLEOTIDE SEQUENCE [LARGE SCALE GENOMIC DNA]</scope>
    <source>
        <strain evidence="5">NK-2021</strain>
    </source>
</reference>
<dbReference type="SUPFAM" id="SSF52540">
    <property type="entry name" value="P-loop containing nucleoside triphosphate hydrolases"/>
    <property type="match status" value="1"/>
</dbReference>
<comment type="similarity">
    <text evidence="1 3">Belongs to the sulfotransferase 1 family.</text>
</comment>
<dbReference type="PANTHER" id="PTHR11783">
    <property type="entry name" value="SULFOTRANSFERASE SULT"/>
    <property type="match status" value="1"/>
</dbReference>
<dbReference type="Gene3D" id="3.40.50.300">
    <property type="entry name" value="P-loop containing nucleotide triphosphate hydrolases"/>
    <property type="match status" value="1"/>
</dbReference>
<feature type="domain" description="Sulfotransferase" evidence="4">
    <location>
        <begin position="1"/>
        <end position="201"/>
    </location>
</feature>
<evidence type="ECO:0000259" key="4">
    <source>
        <dbReference type="Pfam" id="PF00685"/>
    </source>
</evidence>
<evidence type="ECO:0000313" key="5">
    <source>
        <dbReference type="EMBL" id="KAH0619724.1"/>
    </source>
</evidence>
<dbReference type="Proteomes" id="UP000826234">
    <property type="component" value="Unassembled WGS sequence"/>
</dbReference>
<organism evidence="5 6">
    <name type="scientific">Phrynosoma platyrhinos</name>
    <name type="common">Desert horned lizard</name>
    <dbReference type="NCBI Taxonomy" id="52577"/>
    <lineage>
        <taxon>Eukaryota</taxon>
        <taxon>Metazoa</taxon>
        <taxon>Chordata</taxon>
        <taxon>Craniata</taxon>
        <taxon>Vertebrata</taxon>
        <taxon>Euteleostomi</taxon>
        <taxon>Lepidosauria</taxon>
        <taxon>Squamata</taxon>
        <taxon>Bifurcata</taxon>
        <taxon>Unidentata</taxon>
        <taxon>Episquamata</taxon>
        <taxon>Toxicofera</taxon>
        <taxon>Iguania</taxon>
        <taxon>Phrynosomatidae</taxon>
        <taxon>Phrynosomatinae</taxon>
        <taxon>Phrynosoma</taxon>
    </lineage>
</organism>
<dbReference type="EMBL" id="JAIPUX010003776">
    <property type="protein sequence ID" value="KAH0619724.1"/>
    <property type="molecule type" value="Genomic_DNA"/>
</dbReference>
<evidence type="ECO:0000256" key="3">
    <source>
        <dbReference type="RuleBase" id="RU361155"/>
    </source>
</evidence>
<keyword evidence="6" id="KW-1185">Reference proteome</keyword>
<proteinExistence type="inferred from homology"/>
<evidence type="ECO:0000256" key="1">
    <source>
        <dbReference type="ARBA" id="ARBA00005771"/>
    </source>
</evidence>
<protein>
    <recommendedName>
        <fullName evidence="3">Sulfotransferase</fullName>
        <ecNumber evidence="3">2.8.2.-</ecNumber>
    </recommendedName>
</protein>
<name>A0ABQ7SQX4_PHRPL</name>
<evidence type="ECO:0000313" key="6">
    <source>
        <dbReference type="Proteomes" id="UP000826234"/>
    </source>
</evidence>
<dbReference type="InterPro" id="IPR000863">
    <property type="entry name" value="Sulfotransferase_dom"/>
</dbReference>
<comment type="caution">
    <text evidence="5">The sequence shown here is derived from an EMBL/GenBank/DDBJ whole genome shotgun (WGS) entry which is preliminary data.</text>
</comment>
<dbReference type="InterPro" id="IPR027417">
    <property type="entry name" value="P-loop_NTPase"/>
</dbReference>
<evidence type="ECO:0000256" key="2">
    <source>
        <dbReference type="ARBA" id="ARBA00022679"/>
    </source>
</evidence>
<dbReference type="EC" id="2.8.2.-" evidence="3"/>
<dbReference type="Pfam" id="PF00685">
    <property type="entry name" value="Sulfotransfer_1"/>
    <property type="match status" value="1"/>
</dbReference>
<keyword evidence="2 3" id="KW-0808">Transferase</keyword>
<gene>
    <name evidence="5" type="ORF">JD844_000662</name>
</gene>